<dbReference type="AlphaFoldDB" id="A0A917I233"/>
<dbReference type="InterPro" id="IPR013500">
    <property type="entry name" value="TopoI_cat_euk"/>
</dbReference>
<protein>
    <recommendedName>
        <fullName evidence="1">DNA topoisomerase I catalytic core eukaryotic-type domain-containing protein</fullName>
    </recommendedName>
</protein>
<reference evidence="2" key="2">
    <citation type="submission" date="2020-09" db="EMBL/GenBank/DDBJ databases">
        <authorList>
            <person name="Sun Q."/>
            <person name="Zhou Y."/>
        </authorList>
    </citation>
    <scope>NUCLEOTIDE SEQUENCE</scope>
    <source>
        <strain evidence="2">CGMCC 1.12195</strain>
    </source>
</reference>
<dbReference type="GO" id="GO:0003917">
    <property type="term" value="F:DNA topoisomerase type I (single strand cut, ATP-independent) activity"/>
    <property type="evidence" value="ECO:0007669"/>
    <property type="project" value="InterPro"/>
</dbReference>
<dbReference type="SUPFAM" id="SSF56349">
    <property type="entry name" value="DNA breaking-rejoining enzymes"/>
    <property type="match status" value="1"/>
</dbReference>
<sequence>MIAFGEALSHIRRQVTKDLRQEVLTKEKVTAIALKITEATLIRIGNEQYFRRYGSHGLTTLKKRQVSLSENQAIFRFRGKKGVRQEIEVRNVNLVAHLLELKGLPGAHLFQYIVGEGNVHRLRAADINAYIQQSTDQEFSSKDYRTWYAGLWAFRLFGKCPDYTTEKECEASILSVLDAVSHRLGNTRAVCKQYYVPDSLVSAYKDGTLFPYLRKSLGSSGLPGTRRAEEQLLNFLKHATA</sequence>
<comment type="caution">
    <text evidence="2">The sequence shown here is derived from an EMBL/GenBank/DDBJ whole genome shotgun (WGS) entry which is preliminary data.</text>
</comment>
<dbReference type="Gene3D" id="1.10.132.120">
    <property type="match status" value="1"/>
</dbReference>
<feature type="domain" description="DNA topoisomerase I catalytic core eukaryotic-type" evidence="1">
    <location>
        <begin position="4"/>
        <end position="193"/>
    </location>
</feature>
<keyword evidence="3" id="KW-1185">Reference proteome</keyword>
<evidence type="ECO:0000259" key="1">
    <source>
        <dbReference type="Pfam" id="PF01028"/>
    </source>
</evidence>
<accession>A0A917I233</accession>
<dbReference type="Proteomes" id="UP000660862">
    <property type="component" value="Unassembled WGS sequence"/>
</dbReference>
<dbReference type="Gene3D" id="3.90.15.10">
    <property type="entry name" value="Topoisomerase I, Chain A, domain 3"/>
    <property type="match status" value="1"/>
</dbReference>
<dbReference type="InterPro" id="IPR011010">
    <property type="entry name" value="DNA_brk_join_enz"/>
</dbReference>
<reference evidence="2" key="1">
    <citation type="journal article" date="2014" name="Int. J. Syst. Evol. Microbiol.">
        <title>Complete genome sequence of Corynebacterium casei LMG S-19264T (=DSM 44701T), isolated from a smear-ripened cheese.</title>
        <authorList>
            <consortium name="US DOE Joint Genome Institute (JGI-PGF)"/>
            <person name="Walter F."/>
            <person name="Albersmeier A."/>
            <person name="Kalinowski J."/>
            <person name="Ruckert C."/>
        </authorList>
    </citation>
    <scope>NUCLEOTIDE SEQUENCE</scope>
    <source>
        <strain evidence="2">CGMCC 1.12195</strain>
    </source>
</reference>
<organism evidence="2 3">
    <name type="scientific">Parapedobacter pyrenivorans</name>
    <dbReference type="NCBI Taxonomy" id="1305674"/>
    <lineage>
        <taxon>Bacteria</taxon>
        <taxon>Pseudomonadati</taxon>
        <taxon>Bacteroidota</taxon>
        <taxon>Sphingobacteriia</taxon>
        <taxon>Sphingobacteriales</taxon>
        <taxon>Sphingobacteriaceae</taxon>
        <taxon>Parapedobacter</taxon>
    </lineage>
</organism>
<dbReference type="GO" id="GO:0006265">
    <property type="term" value="P:DNA topological change"/>
    <property type="evidence" value="ECO:0007669"/>
    <property type="project" value="InterPro"/>
</dbReference>
<dbReference type="Pfam" id="PF01028">
    <property type="entry name" value="Topoisom_I"/>
    <property type="match status" value="1"/>
</dbReference>
<dbReference type="GO" id="GO:0003677">
    <property type="term" value="F:DNA binding"/>
    <property type="evidence" value="ECO:0007669"/>
    <property type="project" value="InterPro"/>
</dbReference>
<gene>
    <name evidence="2" type="ORF">GCM10007415_43060</name>
</gene>
<proteinExistence type="predicted"/>
<evidence type="ECO:0000313" key="2">
    <source>
        <dbReference type="EMBL" id="GGH02259.1"/>
    </source>
</evidence>
<name>A0A917I233_9SPHI</name>
<evidence type="ECO:0000313" key="3">
    <source>
        <dbReference type="Proteomes" id="UP000660862"/>
    </source>
</evidence>
<dbReference type="PROSITE" id="PS52038">
    <property type="entry name" value="TOPO_IB_2"/>
    <property type="match status" value="1"/>
</dbReference>
<dbReference type="EMBL" id="BMER01000006">
    <property type="protein sequence ID" value="GGH02259.1"/>
    <property type="molecule type" value="Genomic_DNA"/>
</dbReference>
<dbReference type="InterPro" id="IPR014711">
    <property type="entry name" value="TopoI_cat_a-hlx-sub_euk"/>
</dbReference>